<protein>
    <submittedName>
        <fullName evidence="2">Uncharacterized protein</fullName>
    </submittedName>
</protein>
<dbReference type="WBParaSite" id="Minc3s00004g00222">
    <property type="protein sequence ID" value="Minc3s00004g00222"/>
    <property type="gene ID" value="Minc3s00004g00222"/>
</dbReference>
<evidence type="ECO:0000313" key="2">
    <source>
        <dbReference type="WBParaSite" id="Minc3s00004g00222"/>
    </source>
</evidence>
<accession>A0A914KFW2</accession>
<keyword evidence="1" id="KW-1185">Reference proteome</keyword>
<reference evidence="2" key="1">
    <citation type="submission" date="2022-11" db="UniProtKB">
        <authorList>
            <consortium name="WormBaseParasite"/>
        </authorList>
    </citation>
    <scope>IDENTIFICATION</scope>
</reference>
<proteinExistence type="predicted"/>
<sequence length="74" mass="8638">MQASKHLTQMVRRKIKFGEYKIWRIRTCSFQWMKLKLLTGDMVALNATSKIGFELVMISRQIVFSLLFGLSNVV</sequence>
<evidence type="ECO:0000313" key="1">
    <source>
        <dbReference type="Proteomes" id="UP000887563"/>
    </source>
</evidence>
<dbReference type="Proteomes" id="UP000887563">
    <property type="component" value="Unplaced"/>
</dbReference>
<dbReference type="AlphaFoldDB" id="A0A914KFW2"/>
<organism evidence="1 2">
    <name type="scientific">Meloidogyne incognita</name>
    <name type="common">Southern root-knot nematode worm</name>
    <name type="synonym">Oxyuris incognita</name>
    <dbReference type="NCBI Taxonomy" id="6306"/>
    <lineage>
        <taxon>Eukaryota</taxon>
        <taxon>Metazoa</taxon>
        <taxon>Ecdysozoa</taxon>
        <taxon>Nematoda</taxon>
        <taxon>Chromadorea</taxon>
        <taxon>Rhabditida</taxon>
        <taxon>Tylenchina</taxon>
        <taxon>Tylenchomorpha</taxon>
        <taxon>Tylenchoidea</taxon>
        <taxon>Meloidogynidae</taxon>
        <taxon>Meloidogyninae</taxon>
        <taxon>Meloidogyne</taxon>
        <taxon>Meloidogyne incognita group</taxon>
    </lineage>
</organism>
<name>A0A914KFW2_MELIC</name>